<accession>A0AAD5TKX6</accession>
<comment type="similarity">
    <text evidence="2 11">Belongs to the mitochondrial carrier (TC 2.A.29) family.</text>
</comment>
<evidence type="ECO:0000256" key="12">
    <source>
        <dbReference type="SAM" id="MobiDB-lite"/>
    </source>
</evidence>
<evidence type="ECO:0000256" key="10">
    <source>
        <dbReference type="PROSITE-ProRule" id="PRU00282"/>
    </source>
</evidence>
<feature type="region of interest" description="Disordered" evidence="12">
    <location>
        <begin position="22"/>
        <end position="48"/>
    </location>
</feature>
<dbReference type="PROSITE" id="PS50920">
    <property type="entry name" value="SOLCAR"/>
    <property type="match status" value="3"/>
</dbReference>
<dbReference type="SUPFAM" id="SSF103506">
    <property type="entry name" value="Mitochondrial carrier"/>
    <property type="match status" value="1"/>
</dbReference>
<evidence type="ECO:0000256" key="9">
    <source>
        <dbReference type="ARBA" id="ARBA00023136"/>
    </source>
</evidence>
<name>A0AAD5TKX6_9FUNG</name>
<proteinExistence type="inferred from homology"/>
<keyword evidence="8" id="KW-0496">Mitochondrion</keyword>
<dbReference type="PANTHER" id="PTHR45760:SF2">
    <property type="entry name" value="FI19922P1-RELATED"/>
    <property type="match status" value="1"/>
</dbReference>
<dbReference type="PRINTS" id="PR00926">
    <property type="entry name" value="MITOCARRIER"/>
</dbReference>
<evidence type="ECO:0000313" key="14">
    <source>
        <dbReference type="Proteomes" id="UP001212152"/>
    </source>
</evidence>
<dbReference type="GO" id="GO:1990542">
    <property type="term" value="P:mitochondrial transmembrane transport"/>
    <property type="evidence" value="ECO:0007669"/>
    <property type="project" value="InterPro"/>
</dbReference>
<evidence type="ECO:0008006" key="15">
    <source>
        <dbReference type="Google" id="ProtNLM"/>
    </source>
</evidence>
<keyword evidence="14" id="KW-1185">Reference proteome</keyword>
<evidence type="ECO:0000256" key="2">
    <source>
        <dbReference type="ARBA" id="ARBA00006375"/>
    </source>
</evidence>
<keyword evidence="5" id="KW-0677">Repeat</keyword>
<evidence type="ECO:0000256" key="3">
    <source>
        <dbReference type="ARBA" id="ARBA00022448"/>
    </source>
</evidence>
<evidence type="ECO:0000256" key="6">
    <source>
        <dbReference type="ARBA" id="ARBA00022792"/>
    </source>
</evidence>
<keyword evidence="7" id="KW-1133">Transmembrane helix</keyword>
<evidence type="ECO:0000256" key="7">
    <source>
        <dbReference type="ARBA" id="ARBA00022989"/>
    </source>
</evidence>
<dbReference type="GO" id="GO:0005743">
    <property type="term" value="C:mitochondrial inner membrane"/>
    <property type="evidence" value="ECO:0007669"/>
    <property type="project" value="UniProtKB-SubCell"/>
</dbReference>
<evidence type="ECO:0000256" key="11">
    <source>
        <dbReference type="RuleBase" id="RU000488"/>
    </source>
</evidence>
<dbReference type="PANTHER" id="PTHR45760">
    <property type="entry name" value="FI19922P1-RELATED"/>
    <property type="match status" value="1"/>
</dbReference>
<comment type="subcellular location">
    <subcellularLocation>
        <location evidence="1">Mitochondrion inner membrane</location>
        <topology evidence="1">Multi-pass membrane protein</topology>
    </subcellularLocation>
</comment>
<evidence type="ECO:0000256" key="8">
    <source>
        <dbReference type="ARBA" id="ARBA00023128"/>
    </source>
</evidence>
<dbReference type="Proteomes" id="UP001212152">
    <property type="component" value="Unassembled WGS sequence"/>
</dbReference>
<protein>
    <recommendedName>
        <fullName evidence="15">Mitochondrial carrier</fullName>
    </recommendedName>
</protein>
<sequence>MSVSEPDIELLGLDEALASAHKSTGMPVSNPVLYHPPSPPPPPHAWHSSTPYQKMISAGVGAVLTSLLVTPFDVVKTRMQSAAGLASSTHHHPRIEPRLDHQHHPPRAATAAATARFSGTWDGVVKIAQHEGLFSLWRGLSPTLVMSVPSTVIYYIGYEHIRDAINAHLPLASKEIYAPLLAGATARTLAATAISPIELIRTRMQSSPSRSLTATFSSVRAMLAASGPTSLFRGLAPTLWRDVPFSAIYWIGYESIKARLVELESKQFHINRNTRTNTTDFGTAFLAGAASGTVAAIVTTPFDVAKTIEQVAGEGDGRRRAGMRQVLKNVYRSEGIPGLFSGLSPRILKVAPACAVMISSYEVGKRFFEDSNASV</sequence>
<comment type="caution">
    <text evidence="13">The sequence shown here is derived from an EMBL/GenBank/DDBJ whole genome shotgun (WGS) entry which is preliminary data.</text>
</comment>
<keyword evidence="3 11" id="KW-0813">Transport</keyword>
<evidence type="ECO:0000256" key="1">
    <source>
        <dbReference type="ARBA" id="ARBA00004448"/>
    </source>
</evidence>
<dbReference type="InterPro" id="IPR018108">
    <property type="entry name" value="MCP_transmembrane"/>
</dbReference>
<dbReference type="Pfam" id="PF00153">
    <property type="entry name" value="Mito_carr"/>
    <property type="match status" value="3"/>
</dbReference>
<organism evidence="13 14">
    <name type="scientific">Geranomyces variabilis</name>
    <dbReference type="NCBI Taxonomy" id="109894"/>
    <lineage>
        <taxon>Eukaryota</taxon>
        <taxon>Fungi</taxon>
        <taxon>Fungi incertae sedis</taxon>
        <taxon>Chytridiomycota</taxon>
        <taxon>Chytridiomycota incertae sedis</taxon>
        <taxon>Chytridiomycetes</taxon>
        <taxon>Spizellomycetales</taxon>
        <taxon>Powellomycetaceae</taxon>
        <taxon>Geranomyces</taxon>
    </lineage>
</organism>
<dbReference type="InterPro" id="IPR023395">
    <property type="entry name" value="MCP_dom_sf"/>
</dbReference>
<dbReference type="EMBL" id="JADGJQ010000020">
    <property type="protein sequence ID" value="KAJ3179564.1"/>
    <property type="molecule type" value="Genomic_DNA"/>
</dbReference>
<feature type="repeat" description="Solcar" evidence="10">
    <location>
        <begin position="279"/>
        <end position="367"/>
    </location>
</feature>
<dbReference type="AlphaFoldDB" id="A0AAD5TKX6"/>
<feature type="compositionally biased region" description="Basic and acidic residues" evidence="12">
    <location>
        <begin position="94"/>
        <end position="103"/>
    </location>
</feature>
<feature type="compositionally biased region" description="Pro residues" evidence="12">
    <location>
        <begin position="34"/>
        <end position="44"/>
    </location>
</feature>
<keyword evidence="6" id="KW-0999">Mitochondrion inner membrane</keyword>
<feature type="repeat" description="Solcar" evidence="10">
    <location>
        <begin position="49"/>
        <end position="164"/>
    </location>
</feature>
<gene>
    <name evidence="13" type="ORF">HDU87_002770</name>
</gene>
<evidence type="ECO:0000256" key="4">
    <source>
        <dbReference type="ARBA" id="ARBA00022692"/>
    </source>
</evidence>
<dbReference type="InterPro" id="IPR002067">
    <property type="entry name" value="MCP"/>
</dbReference>
<feature type="repeat" description="Solcar" evidence="10">
    <location>
        <begin position="174"/>
        <end position="259"/>
    </location>
</feature>
<evidence type="ECO:0000313" key="13">
    <source>
        <dbReference type="EMBL" id="KAJ3179564.1"/>
    </source>
</evidence>
<keyword evidence="9 10" id="KW-0472">Membrane</keyword>
<evidence type="ECO:0000256" key="5">
    <source>
        <dbReference type="ARBA" id="ARBA00022737"/>
    </source>
</evidence>
<dbReference type="Gene3D" id="1.50.40.10">
    <property type="entry name" value="Mitochondrial carrier domain"/>
    <property type="match status" value="1"/>
</dbReference>
<reference evidence="13" key="1">
    <citation type="submission" date="2020-05" db="EMBL/GenBank/DDBJ databases">
        <title>Phylogenomic resolution of chytrid fungi.</title>
        <authorList>
            <person name="Stajich J.E."/>
            <person name="Amses K."/>
            <person name="Simmons R."/>
            <person name="Seto K."/>
            <person name="Myers J."/>
            <person name="Bonds A."/>
            <person name="Quandt C.A."/>
            <person name="Barry K."/>
            <person name="Liu P."/>
            <person name="Grigoriev I."/>
            <person name="Longcore J.E."/>
            <person name="James T.Y."/>
        </authorList>
    </citation>
    <scope>NUCLEOTIDE SEQUENCE</scope>
    <source>
        <strain evidence="13">JEL0379</strain>
    </source>
</reference>
<dbReference type="InterPro" id="IPR045315">
    <property type="entry name" value="Mtm1-like"/>
</dbReference>
<keyword evidence="4 10" id="KW-0812">Transmembrane</keyword>
<feature type="region of interest" description="Disordered" evidence="12">
    <location>
        <begin position="83"/>
        <end position="103"/>
    </location>
</feature>